<evidence type="ECO:0000256" key="2">
    <source>
        <dbReference type="ARBA" id="ARBA00004882"/>
    </source>
</evidence>
<dbReference type="InterPro" id="IPR016192">
    <property type="entry name" value="APOBEC/CMP_deaminase_Zn-bd"/>
</dbReference>
<comment type="similarity">
    <text evidence="5 14">In the C-terminal section; belongs to the HTP reductase family.</text>
</comment>
<feature type="binding site" evidence="16">
    <location>
        <position position="292"/>
    </location>
    <ligand>
        <name>substrate</name>
    </ligand>
</feature>
<feature type="binding site" evidence="16">
    <location>
        <position position="221"/>
    </location>
    <ligand>
        <name>NADP(+)</name>
        <dbReference type="ChEBI" id="CHEBI:58349"/>
    </ligand>
</feature>
<evidence type="ECO:0000256" key="13">
    <source>
        <dbReference type="ARBA" id="ARBA00049886"/>
    </source>
</evidence>
<feature type="binding site" evidence="16">
    <location>
        <position position="225"/>
    </location>
    <ligand>
        <name>NADP(+)</name>
        <dbReference type="ChEBI" id="CHEBI:58349"/>
    </ligand>
</feature>
<keyword evidence="10 14" id="KW-0560">Oxidoreductase</keyword>
<evidence type="ECO:0000313" key="20">
    <source>
        <dbReference type="Proteomes" id="UP000280726"/>
    </source>
</evidence>
<comment type="pathway">
    <text evidence="2 14">Cofactor biosynthesis; riboflavin biosynthesis; 5-amino-6-(D-ribitylamino)uracil from GTP: step 2/4.</text>
</comment>
<evidence type="ECO:0000313" key="19">
    <source>
        <dbReference type="EMBL" id="RPF28435.1"/>
    </source>
</evidence>
<feature type="binding site" evidence="17">
    <location>
        <position position="68"/>
    </location>
    <ligand>
        <name>Zn(2+)</name>
        <dbReference type="ChEBI" id="CHEBI:29105"/>
        <note>catalytic</note>
    </ligand>
</feature>
<dbReference type="GO" id="GO:0009231">
    <property type="term" value="P:riboflavin biosynthetic process"/>
    <property type="evidence" value="ECO:0007669"/>
    <property type="project" value="UniProtKB-UniPathway"/>
</dbReference>
<dbReference type="PIRSF" id="PIRSF006769">
    <property type="entry name" value="RibD"/>
    <property type="match status" value="1"/>
</dbReference>
<dbReference type="EC" id="1.1.1.193" evidence="14"/>
<evidence type="ECO:0000256" key="3">
    <source>
        <dbReference type="ARBA" id="ARBA00004910"/>
    </source>
</evidence>
<keyword evidence="7 14" id="KW-0479">Metal-binding</keyword>
<feature type="active site" description="Proton donor" evidence="15">
    <location>
        <position position="70"/>
    </location>
</feature>
<feature type="binding site" evidence="16">
    <location>
        <position position="193"/>
    </location>
    <ligand>
        <name>substrate</name>
    </ligand>
</feature>
<comment type="cofactor">
    <cofactor evidence="14 17">
        <name>Zn(2+)</name>
        <dbReference type="ChEBI" id="CHEBI:29105"/>
    </cofactor>
    <text evidence="14 17">Binds 1 zinc ion.</text>
</comment>
<evidence type="ECO:0000256" key="15">
    <source>
        <dbReference type="PIRSR" id="PIRSR006769-1"/>
    </source>
</evidence>
<reference evidence="19 20" key="1">
    <citation type="submission" date="2018-11" db="EMBL/GenBank/DDBJ databases">
        <title>Sequencing the genomes of 1000 actinobacteria strains.</title>
        <authorList>
            <person name="Klenk H.-P."/>
        </authorList>
    </citation>
    <scope>NUCLEOTIDE SEQUENCE [LARGE SCALE GENOMIC DNA]</scope>
    <source>
        <strain evidence="19 20">DSM 14418</strain>
    </source>
</reference>
<evidence type="ECO:0000256" key="16">
    <source>
        <dbReference type="PIRSR" id="PIRSR006769-2"/>
    </source>
</evidence>
<feature type="binding site" evidence="16">
    <location>
        <position position="229"/>
    </location>
    <ligand>
        <name>substrate</name>
    </ligand>
</feature>
<dbReference type="NCBIfam" id="TIGR00326">
    <property type="entry name" value="eubact_ribD"/>
    <property type="match status" value="1"/>
</dbReference>
<protein>
    <recommendedName>
        <fullName evidence="14">Riboflavin biosynthesis protein RibD</fullName>
    </recommendedName>
    <domain>
        <recommendedName>
            <fullName evidence="14">Diaminohydroxyphosphoribosylaminopyrimidine deaminase</fullName>
            <shortName evidence="14">DRAP deaminase</shortName>
            <ecNumber evidence="14">3.5.4.26</ecNumber>
        </recommendedName>
        <alternativeName>
            <fullName evidence="14">Riboflavin-specific deaminase</fullName>
        </alternativeName>
    </domain>
    <domain>
        <recommendedName>
            <fullName evidence="14">5-amino-6-(5-phosphoribosylamino)uracil reductase</fullName>
            <ecNumber evidence="14">1.1.1.193</ecNumber>
        </recommendedName>
        <alternativeName>
            <fullName evidence="14">HTP reductase</fullName>
        </alternativeName>
    </domain>
</protein>
<dbReference type="InterPro" id="IPR002734">
    <property type="entry name" value="RibDG_C"/>
</dbReference>
<keyword evidence="14" id="KW-0378">Hydrolase</keyword>
<dbReference type="AlphaFoldDB" id="A0A3N5A4Y4"/>
<dbReference type="EC" id="3.5.4.26" evidence="14"/>
<comment type="catalytic activity">
    <reaction evidence="12 14">
        <text>5-amino-6-(5-phospho-D-ribitylamino)uracil + NADP(+) = 5-amino-6-(5-phospho-D-ribosylamino)uracil + NADPH + H(+)</text>
        <dbReference type="Rhea" id="RHEA:17845"/>
        <dbReference type="ChEBI" id="CHEBI:15378"/>
        <dbReference type="ChEBI" id="CHEBI:57783"/>
        <dbReference type="ChEBI" id="CHEBI:58349"/>
        <dbReference type="ChEBI" id="CHEBI:58421"/>
        <dbReference type="ChEBI" id="CHEBI:58453"/>
        <dbReference type="EC" id="1.1.1.193"/>
    </reaction>
</comment>
<name>A0A3N5A4Y4_9MICO</name>
<evidence type="ECO:0000256" key="7">
    <source>
        <dbReference type="ARBA" id="ARBA00022723"/>
    </source>
</evidence>
<feature type="binding site" evidence="16">
    <location>
        <position position="195"/>
    </location>
    <ligand>
        <name>NADP(+)</name>
        <dbReference type="ChEBI" id="CHEBI:58349"/>
    </ligand>
</feature>
<dbReference type="InterPro" id="IPR024072">
    <property type="entry name" value="DHFR-like_dom_sf"/>
</dbReference>
<evidence type="ECO:0000256" key="9">
    <source>
        <dbReference type="ARBA" id="ARBA00022857"/>
    </source>
</evidence>
<dbReference type="SUPFAM" id="SSF53927">
    <property type="entry name" value="Cytidine deaminase-like"/>
    <property type="match status" value="1"/>
</dbReference>
<dbReference type="InterPro" id="IPR016193">
    <property type="entry name" value="Cytidine_deaminase-like"/>
</dbReference>
<gene>
    <name evidence="19" type="ORF">EDD32_2962</name>
</gene>
<dbReference type="EMBL" id="RKRA01000001">
    <property type="protein sequence ID" value="RPF28435.1"/>
    <property type="molecule type" value="Genomic_DNA"/>
</dbReference>
<comment type="caution">
    <text evidence="19">The sequence shown here is derived from an EMBL/GenBank/DDBJ whole genome shotgun (WGS) entry which is preliminary data.</text>
</comment>
<feature type="binding site" evidence="16">
    <location>
        <position position="179"/>
    </location>
    <ligand>
        <name>NADP(+)</name>
        <dbReference type="ChEBI" id="CHEBI:58349"/>
    </ligand>
</feature>
<comment type="function">
    <text evidence="1 14">Converts 2,5-diamino-6-(ribosylamino)-4(3h)-pyrimidinone 5'-phosphate into 5-amino-6-(ribosylamino)-2,4(1h,3h)-pyrimidinedione 5'-phosphate.</text>
</comment>
<evidence type="ECO:0000256" key="8">
    <source>
        <dbReference type="ARBA" id="ARBA00022833"/>
    </source>
</evidence>
<dbReference type="GO" id="GO:0008270">
    <property type="term" value="F:zinc ion binding"/>
    <property type="evidence" value="ECO:0007669"/>
    <property type="project" value="InterPro"/>
</dbReference>
<evidence type="ECO:0000256" key="12">
    <source>
        <dbReference type="ARBA" id="ARBA00049861"/>
    </source>
</evidence>
<keyword evidence="20" id="KW-1185">Reference proteome</keyword>
<keyword evidence="6 14" id="KW-0686">Riboflavin biosynthesis</keyword>
<dbReference type="Gene3D" id="3.40.430.10">
    <property type="entry name" value="Dihydrofolate Reductase, subunit A"/>
    <property type="match status" value="2"/>
</dbReference>
<dbReference type="Proteomes" id="UP000280726">
    <property type="component" value="Unassembled WGS sequence"/>
</dbReference>
<dbReference type="Pfam" id="PF01872">
    <property type="entry name" value="RibD_C"/>
    <property type="match status" value="1"/>
</dbReference>
<dbReference type="Pfam" id="PF00383">
    <property type="entry name" value="dCMP_cyt_deam_1"/>
    <property type="match status" value="1"/>
</dbReference>
<keyword evidence="9 14" id="KW-0521">NADP</keyword>
<evidence type="ECO:0000256" key="11">
    <source>
        <dbReference type="ARBA" id="ARBA00023268"/>
    </source>
</evidence>
<dbReference type="CDD" id="cd01284">
    <property type="entry name" value="Riboflavin_deaminase-reductase"/>
    <property type="match status" value="1"/>
</dbReference>
<dbReference type="UniPathway" id="UPA00275">
    <property type="reaction ID" value="UER00401"/>
</dbReference>
<dbReference type="PANTHER" id="PTHR38011:SF7">
    <property type="entry name" value="2,5-DIAMINO-6-RIBOSYLAMINO-4(3H)-PYRIMIDINONE 5'-PHOSPHATE REDUCTASE"/>
    <property type="match status" value="1"/>
</dbReference>
<evidence type="ECO:0000256" key="17">
    <source>
        <dbReference type="PIRSR" id="PIRSR006769-3"/>
    </source>
</evidence>
<evidence type="ECO:0000256" key="10">
    <source>
        <dbReference type="ARBA" id="ARBA00023002"/>
    </source>
</evidence>
<dbReference type="Gene3D" id="3.40.140.10">
    <property type="entry name" value="Cytidine Deaminase, domain 2"/>
    <property type="match status" value="1"/>
</dbReference>
<dbReference type="InterPro" id="IPR002125">
    <property type="entry name" value="CMP_dCMP_dom"/>
</dbReference>
<dbReference type="SUPFAM" id="SSF53597">
    <property type="entry name" value="Dihydrofolate reductase-like"/>
    <property type="match status" value="1"/>
</dbReference>
<comment type="similarity">
    <text evidence="4 14">In the N-terminal section; belongs to the cytidine and deoxycytidylate deaminase family.</text>
</comment>
<feature type="binding site" evidence="16">
    <location>
        <position position="232"/>
    </location>
    <ligand>
        <name>substrate</name>
    </ligand>
</feature>
<organism evidence="19 20">
    <name type="scientific">Georgenia muralis</name>
    <dbReference type="NCBI Taxonomy" id="154117"/>
    <lineage>
        <taxon>Bacteria</taxon>
        <taxon>Bacillati</taxon>
        <taxon>Actinomycetota</taxon>
        <taxon>Actinomycetes</taxon>
        <taxon>Micrococcales</taxon>
        <taxon>Bogoriellaceae</taxon>
        <taxon>Georgenia</taxon>
    </lineage>
</organism>
<evidence type="ECO:0000256" key="4">
    <source>
        <dbReference type="ARBA" id="ARBA00005259"/>
    </source>
</evidence>
<proteinExistence type="inferred from homology"/>
<sequence length="363" mass="37659">MQDLTADAGRAIDRAPDGRAVDRALERALVLAARGPADGPNPQVGCVLVDPAGAVVGEGWHHGAGTPHAEAAALASADRARLRGATAVVTLEPCHHSGRTPPCSVALRDAGVARVVYACADPNPVAAGGAAWLARHGVEVRTGSRSGASPHVLDRADRLLEPWAAPWTLGRPWVTGKTATSLDGRVAAADGTSRWITGAAARAHAHTVRTAVDAIVAGTGTVLTDDPALTARRPDGSHHARQPVRVVVGRRAVPPDAAVRRGPGTWRHAATHDLAAVLDELGKDGARRVLLEGGPTLLGAALRAGLVDELHAYLAPVLLGAGTAAVPDLDIATLAQAQRWHTHETHRLGEDVLVVARRTERKH</sequence>
<evidence type="ECO:0000256" key="14">
    <source>
        <dbReference type="PIRNR" id="PIRNR006769"/>
    </source>
</evidence>
<feature type="binding site" evidence="17">
    <location>
        <position position="94"/>
    </location>
    <ligand>
        <name>Zn(2+)</name>
        <dbReference type="ChEBI" id="CHEBI:29105"/>
        <note>catalytic</note>
    </ligand>
</feature>
<keyword evidence="11" id="KW-0511">Multifunctional enzyme</keyword>
<dbReference type="PANTHER" id="PTHR38011">
    <property type="entry name" value="DIHYDROFOLATE REDUCTASE FAMILY PROTEIN (AFU_ORTHOLOGUE AFUA_8G06820)"/>
    <property type="match status" value="1"/>
</dbReference>
<dbReference type="GO" id="GO:0008835">
    <property type="term" value="F:diaminohydroxyphosphoribosylaminopyrimidine deaminase activity"/>
    <property type="evidence" value="ECO:0007669"/>
    <property type="project" value="UniProtKB-EC"/>
</dbReference>
<evidence type="ECO:0000259" key="18">
    <source>
        <dbReference type="PROSITE" id="PS51747"/>
    </source>
</evidence>
<keyword evidence="8 14" id="KW-0862">Zinc</keyword>
<feature type="binding site" evidence="16">
    <location>
        <position position="209"/>
    </location>
    <ligand>
        <name>substrate</name>
    </ligand>
</feature>
<accession>A0A3N5A4Y4</accession>
<dbReference type="InterPro" id="IPR050765">
    <property type="entry name" value="Riboflavin_Biosynth_HTPR"/>
</dbReference>
<feature type="binding site" evidence="17">
    <location>
        <position position="103"/>
    </location>
    <ligand>
        <name>Zn(2+)</name>
        <dbReference type="ChEBI" id="CHEBI:29105"/>
        <note>catalytic</note>
    </ligand>
</feature>
<evidence type="ECO:0000256" key="1">
    <source>
        <dbReference type="ARBA" id="ARBA00002151"/>
    </source>
</evidence>
<evidence type="ECO:0000256" key="6">
    <source>
        <dbReference type="ARBA" id="ARBA00022619"/>
    </source>
</evidence>
<evidence type="ECO:0000256" key="5">
    <source>
        <dbReference type="ARBA" id="ARBA00007417"/>
    </source>
</evidence>
<feature type="domain" description="CMP/dCMP-type deaminase" evidence="18">
    <location>
        <begin position="19"/>
        <end position="141"/>
    </location>
</feature>
<dbReference type="RefSeq" id="WP_246006150.1">
    <property type="nucleotide sequence ID" value="NZ_RKRA01000001.1"/>
</dbReference>
<feature type="binding site" evidence="16">
    <location>
        <begin position="294"/>
        <end position="300"/>
    </location>
    <ligand>
        <name>NADP(+)</name>
        <dbReference type="ChEBI" id="CHEBI:58349"/>
    </ligand>
</feature>
<dbReference type="GO" id="GO:0008703">
    <property type="term" value="F:5-amino-6-(5-phosphoribosylamino)uracil reductase activity"/>
    <property type="evidence" value="ECO:0007669"/>
    <property type="project" value="UniProtKB-EC"/>
</dbReference>
<comment type="catalytic activity">
    <reaction evidence="13 14">
        <text>2,5-diamino-6-hydroxy-4-(5-phosphoribosylamino)-pyrimidine + H2O + H(+) = 5-amino-6-(5-phospho-D-ribosylamino)uracil + NH4(+)</text>
        <dbReference type="Rhea" id="RHEA:21868"/>
        <dbReference type="ChEBI" id="CHEBI:15377"/>
        <dbReference type="ChEBI" id="CHEBI:15378"/>
        <dbReference type="ChEBI" id="CHEBI:28938"/>
        <dbReference type="ChEBI" id="CHEBI:58453"/>
        <dbReference type="ChEBI" id="CHEBI:58614"/>
        <dbReference type="EC" id="3.5.4.26"/>
    </reaction>
</comment>
<dbReference type="PROSITE" id="PS51747">
    <property type="entry name" value="CYT_DCMP_DEAMINASES_2"/>
    <property type="match status" value="1"/>
</dbReference>
<dbReference type="InterPro" id="IPR004794">
    <property type="entry name" value="Eubact_RibD"/>
</dbReference>
<dbReference type="PROSITE" id="PS00903">
    <property type="entry name" value="CYT_DCMP_DEAMINASES_1"/>
    <property type="match status" value="1"/>
</dbReference>
<comment type="pathway">
    <text evidence="3 14">Cofactor biosynthesis; riboflavin biosynthesis; 5-amino-6-(D-ribitylamino)uracil from GTP: step 3/4.</text>
</comment>